<dbReference type="EMBL" id="VSRR010059828">
    <property type="protein sequence ID" value="MPC82461.1"/>
    <property type="molecule type" value="Genomic_DNA"/>
</dbReference>
<dbReference type="Proteomes" id="UP000324222">
    <property type="component" value="Unassembled WGS sequence"/>
</dbReference>
<protein>
    <submittedName>
        <fullName evidence="1">Uncharacterized protein</fullName>
    </submittedName>
</protein>
<name>A0A5B7IAK7_PORTR</name>
<comment type="caution">
    <text evidence="1">The sequence shown here is derived from an EMBL/GenBank/DDBJ whole genome shotgun (WGS) entry which is preliminary data.</text>
</comment>
<evidence type="ECO:0000313" key="2">
    <source>
        <dbReference type="Proteomes" id="UP000324222"/>
    </source>
</evidence>
<keyword evidence="2" id="KW-1185">Reference proteome</keyword>
<reference evidence="1 2" key="1">
    <citation type="submission" date="2019-05" db="EMBL/GenBank/DDBJ databases">
        <title>Another draft genome of Portunus trituberculatus and its Hox gene families provides insights of decapod evolution.</title>
        <authorList>
            <person name="Jeong J.-H."/>
            <person name="Song I."/>
            <person name="Kim S."/>
            <person name="Choi T."/>
            <person name="Kim D."/>
            <person name="Ryu S."/>
            <person name="Kim W."/>
        </authorList>
    </citation>
    <scope>NUCLEOTIDE SEQUENCE [LARGE SCALE GENOMIC DNA]</scope>
    <source>
        <tissue evidence="1">Muscle</tissue>
    </source>
</reference>
<proteinExistence type="predicted"/>
<evidence type="ECO:0000313" key="1">
    <source>
        <dbReference type="EMBL" id="MPC82461.1"/>
    </source>
</evidence>
<sequence length="8" mass="1092">MTRMLVWR</sequence>
<accession>A0A5B7IAK7</accession>
<gene>
    <name evidence="1" type="ORF">E2C01_077130</name>
</gene>
<organism evidence="1 2">
    <name type="scientific">Portunus trituberculatus</name>
    <name type="common">Swimming crab</name>
    <name type="synonym">Neptunus trituberculatus</name>
    <dbReference type="NCBI Taxonomy" id="210409"/>
    <lineage>
        <taxon>Eukaryota</taxon>
        <taxon>Metazoa</taxon>
        <taxon>Ecdysozoa</taxon>
        <taxon>Arthropoda</taxon>
        <taxon>Crustacea</taxon>
        <taxon>Multicrustacea</taxon>
        <taxon>Malacostraca</taxon>
        <taxon>Eumalacostraca</taxon>
        <taxon>Eucarida</taxon>
        <taxon>Decapoda</taxon>
        <taxon>Pleocyemata</taxon>
        <taxon>Brachyura</taxon>
        <taxon>Eubrachyura</taxon>
        <taxon>Portunoidea</taxon>
        <taxon>Portunidae</taxon>
        <taxon>Portuninae</taxon>
        <taxon>Portunus</taxon>
    </lineage>
</organism>